<dbReference type="NCBIfam" id="TIGR00335">
    <property type="entry name" value="primase_sml"/>
    <property type="match status" value="1"/>
</dbReference>
<dbReference type="InterPro" id="IPR001932">
    <property type="entry name" value="PPM-type_phosphatase-like_dom"/>
</dbReference>
<evidence type="ECO:0000256" key="4">
    <source>
        <dbReference type="ARBA" id="ARBA00022478"/>
    </source>
</evidence>
<keyword evidence="8 14" id="KW-0235">DNA replication</keyword>
<evidence type="ECO:0000256" key="2">
    <source>
        <dbReference type="ARBA" id="ARBA00001946"/>
    </source>
</evidence>
<accession>A0A835RR97</accession>
<dbReference type="SUPFAM" id="SSF56747">
    <property type="entry name" value="Prim-pol domain"/>
    <property type="match status" value="1"/>
</dbReference>
<evidence type="ECO:0000256" key="5">
    <source>
        <dbReference type="ARBA" id="ARBA00022515"/>
    </source>
</evidence>
<evidence type="ECO:0000256" key="3">
    <source>
        <dbReference type="ARBA" id="ARBA00009762"/>
    </source>
</evidence>
<comment type="catalytic activity">
    <reaction evidence="12">
        <text>O-phospho-L-seryl-[protein] + H2O = L-seryl-[protein] + phosphate</text>
        <dbReference type="Rhea" id="RHEA:20629"/>
        <dbReference type="Rhea" id="RHEA-COMP:9863"/>
        <dbReference type="Rhea" id="RHEA-COMP:11604"/>
        <dbReference type="ChEBI" id="CHEBI:15377"/>
        <dbReference type="ChEBI" id="CHEBI:29999"/>
        <dbReference type="ChEBI" id="CHEBI:43474"/>
        <dbReference type="ChEBI" id="CHEBI:83421"/>
        <dbReference type="EC" id="3.1.3.16"/>
    </reaction>
</comment>
<comment type="cofactor">
    <cofactor evidence="1">
        <name>Mn(2+)</name>
        <dbReference type="ChEBI" id="CHEBI:29035"/>
    </cofactor>
</comment>
<keyword evidence="7" id="KW-0548">Nucleotidyltransferase</keyword>
<evidence type="ECO:0000313" key="17">
    <source>
        <dbReference type="Proteomes" id="UP000636800"/>
    </source>
</evidence>
<evidence type="ECO:0000313" key="16">
    <source>
        <dbReference type="EMBL" id="KAG0497075.1"/>
    </source>
</evidence>
<dbReference type="Gene3D" id="3.90.920.10">
    <property type="entry name" value="DNA primase, PRIM domain"/>
    <property type="match status" value="1"/>
</dbReference>
<evidence type="ECO:0000256" key="1">
    <source>
        <dbReference type="ARBA" id="ARBA00001936"/>
    </source>
</evidence>
<dbReference type="CDD" id="cd04860">
    <property type="entry name" value="AE_Prim_S"/>
    <property type="match status" value="1"/>
</dbReference>
<dbReference type="GO" id="GO:0005658">
    <property type="term" value="C:alpha DNA polymerase:primase complex"/>
    <property type="evidence" value="ECO:0007669"/>
    <property type="project" value="UniProtKB-ARBA"/>
</dbReference>
<dbReference type="PANTHER" id="PTHR10536">
    <property type="entry name" value="DNA PRIMASE SMALL SUBUNIT"/>
    <property type="match status" value="1"/>
</dbReference>
<keyword evidence="17" id="KW-1185">Reference proteome</keyword>
<keyword evidence="9" id="KW-0479">Metal-binding</keyword>
<dbReference type="PROSITE" id="PS51746">
    <property type="entry name" value="PPM_2"/>
    <property type="match status" value="1"/>
</dbReference>
<keyword evidence="11" id="KW-0804">Transcription</keyword>
<dbReference type="Pfam" id="PF00481">
    <property type="entry name" value="PP2C"/>
    <property type="match status" value="1"/>
</dbReference>
<reference evidence="16 17" key="1">
    <citation type="journal article" date="2020" name="Nat. Food">
        <title>A phased Vanilla planifolia genome enables genetic improvement of flavour and production.</title>
        <authorList>
            <person name="Hasing T."/>
            <person name="Tang H."/>
            <person name="Brym M."/>
            <person name="Khazi F."/>
            <person name="Huang T."/>
            <person name="Chambers A.H."/>
        </authorList>
    </citation>
    <scope>NUCLEOTIDE SEQUENCE [LARGE SCALE GENOMIC DNA]</scope>
    <source>
        <tissue evidence="16">Leaf</tissue>
    </source>
</reference>
<evidence type="ECO:0000256" key="11">
    <source>
        <dbReference type="ARBA" id="ARBA00023163"/>
    </source>
</evidence>
<proteinExistence type="inferred from homology"/>
<protein>
    <recommendedName>
        <fullName evidence="14">DNA primase</fullName>
        <ecNumber evidence="14">2.7.7.-</ecNumber>
    </recommendedName>
</protein>
<evidence type="ECO:0000256" key="8">
    <source>
        <dbReference type="ARBA" id="ARBA00022705"/>
    </source>
</evidence>
<comment type="caution">
    <text evidence="16">The sequence shown here is derived from an EMBL/GenBank/DDBJ whole genome shotgun (WGS) entry which is preliminary data.</text>
</comment>
<keyword evidence="6 14" id="KW-0808">Transferase</keyword>
<dbReference type="FunFam" id="3.90.920.10:FF:000001">
    <property type="entry name" value="DNA primase"/>
    <property type="match status" value="1"/>
</dbReference>
<dbReference type="Proteomes" id="UP000636800">
    <property type="component" value="Chromosome 1"/>
</dbReference>
<sequence length="707" mass="80728">MLLVELVDDKTEFLILASDGLWKVMSNQQVVDAIREINDPQVAAKHLTQEALIRKSKDDISCIAHYMMRKPIEHQIVRQSWSELRRGGSTAKSQLKLTLILSLSLSSRPLAPSLAVVSPWSLAATNPGEPRRNRALLDILLLSFLRKLNRKGSAASVSFFFFPFFGVVAIEAEITIVGDCPPFSFYLFWLFCSHFETLDGFWYKDVTGGRSPIVLLDNCFRRRSPSTQLRLTCASALSGNLFHFTSITSTCSGSLMEKDLNGAVDMQIDECGQNKHSRNQEDQDFSSEYLKVYYGKLFPYADVCRWLSYANDGKHPAQDQSYLSRREFSFTLENDIYLRFQSFKNANEMEQSVKEKCPHKIDIGPVYSIDPVKRHAYAQSGSNGFAPVERELVFDIDISEYNDVRYCCTGSDICLDCWPLMAIAIKVIDAALRDDFGFNHILWVYSGRRVCSLLGITIVKLERLSNEQRSSIADYLHVYKGSENSSKKASLTGSVLHPFLVRSYTNVLIDYFEKKLMHSQKLFSYEERYQKILGVIPDESIVTELHDKWKADRKSSSCFEENRWNQLKSLLQSRKQKVQGLRRCVEEIVFTYTYPRIDMEVSKHMNHLLKAPFCVHPKTGRVCVPIDPQHCDSFDPTAVPTLSKLLEELNTGGWKADTENGWSGTSLGESIQFFRSSFLQPLLKTCREEMESSYNAKVQSNKNSLNW</sequence>
<dbReference type="Gene3D" id="3.60.40.10">
    <property type="entry name" value="PPM-type phosphatase domain"/>
    <property type="match status" value="1"/>
</dbReference>
<dbReference type="GO" id="GO:0006269">
    <property type="term" value="P:DNA replication, synthesis of primer"/>
    <property type="evidence" value="ECO:0007669"/>
    <property type="project" value="UniProtKB-KW"/>
</dbReference>
<dbReference type="EMBL" id="JADCNL010000001">
    <property type="protein sequence ID" value="KAG0497075.1"/>
    <property type="molecule type" value="Genomic_DNA"/>
</dbReference>
<dbReference type="InterPro" id="IPR002755">
    <property type="entry name" value="DNA_primase_S"/>
</dbReference>
<dbReference type="InterPro" id="IPR036457">
    <property type="entry name" value="PPM-type-like_dom_sf"/>
</dbReference>
<dbReference type="Pfam" id="PF01896">
    <property type="entry name" value="DNA_primase_S"/>
    <property type="match status" value="1"/>
</dbReference>
<feature type="domain" description="PPM-type phosphatase" evidence="15">
    <location>
        <begin position="1"/>
        <end position="67"/>
    </location>
</feature>
<organism evidence="16 17">
    <name type="scientific">Vanilla planifolia</name>
    <name type="common">Vanilla</name>
    <dbReference type="NCBI Taxonomy" id="51239"/>
    <lineage>
        <taxon>Eukaryota</taxon>
        <taxon>Viridiplantae</taxon>
        <taxon>Streptophyta</taxon>
        <taxon>Embryophyta</taxon>
        <taxon>Tracheophyta</taxon>
        <taxon>Spermatophyta</taxon>
        <taxon>Magnoliopsida</taxon>
        <taxon>Liliopsida</taxon>
        <taxon>Asparagales</taxon>
        <taxon>Orchidaceae</taxon>
        <taxon>Vanilloideae</taxon>
        <taxon>Vanilleae</taxon>
        <taxon>Vanilla</taxon>
    </lineage>
</organism>
<dbReference type="OrthoDB" id="684536at2759"/>
<evidence type="ECO:0000256" key="6">
    <source>
        <dbReference type="ARBA" id="ARBA00022679"/>
    </source>
</evidence>
<dbReference type="GO" id="GO:0003899">
    <property type="term" value="F:DNA-directed RNA polymerase activity"/>
    <property type="evidence" value="ECO:0007669"/>
    <property type="project" value="InterPro"/>
</dbReference>
<dbReference type="GO" id="GO:0046872">
    <property type="term" value="F:metal ion binding"/>
    <property type="evidence" value="ECO:0007669"/>
    <property type="project" value="UniProtKB-KW"/>
</dbReference>
<keyword evidence="5 14" id="KW-0639">Primosome</keyword>
<dbReference type="AlphaFoldDB" id="A0A835RR97"/>
<evidence type="ECO:0000256" key="13">
    <source>
        <dbReference type="ARBA" id="ARBA00048336"/>
    </source>
</evidence>
<dbReference type="InterPro" id="IPR014052">
    <property type="entry name" value="DNA_primase_ssu_euk/arc"/>
</dbReference>
<evidence type="ECO:0000256" key="10">
    <source>
        <dbReference type="ARBA" id="ARBA00022833"/>
    </source>
</evidence>
<comment type="catalytic activity">
    <reaction evidence="13">
        <text>O-phospho-L-threonyl-[protein] + H2O = L-threonyl-[protein] + phosphate</text>
        <dbReference type="Rhea" id="RHEA:47004"/>
        <dbReference type="Rhea" id="RHEA-COMP:11060"/>
        <dbReference type="Rhea" id="RHEA-COMP:11605"/>
        <dbReference type="ChEBI" id="CHEBI:15377"/>
        <dbReference type="ChEBI" id="CHEBI:30013"/>
        <dbReference type="ChEBI" id="CHEBI:43474"/>
        <dbReference type="ChEBI" id="CHEBI:61977"/>
        <dbReference type="EC" id="3.1.3.16"/>
    </reaction>
</comment>
<comment type="similarity">
    <text evidence="3 14">Belongs to the eukaryotic-type primase small subunit family.</text>
</comment>
<keyword evidence="10" id="KW-0862">Zinc</keyword>
<evidence type="ECO:0000259" key="15">
    <source>
        <dbReference type="PROSITE" id="PS51746"/>
    </source>
</evidence>
<gene>
    <name evidence="16" type="ORF">HPP92_001766</name>
</gene>
<dbReference type="EC" id="2.7.7.-" evidence="14"/>
<comment type="cofactor">
    <cofactor evidence="2">
        <name>Mg(2+)</name>
        <dbReference type="ChEBI" id="CHEBI:18420"/>
    </cofactor>
</comment>
<evidence type="ECO:0000256" key="7">
    <source>
        <dbReference type="ARBA" id="ARBA00022695"/>
    </source>
</evidence>
<evidence type="ECO:0000256" key="9">
    <source>
        <dbReference type="ARBA" id="ARBA00022723"/>
    </source>
</evidence>
<dbReference type="SUPFAM" id="SSF81606">
    <property type="entry name" value="PP2C-like"/>
    <property type="match status" value="1"/>
</dbReference>
<evidence type="ECO:0000256" key="14">
    <source>
        <dbReference type="RuleBase" id="RU003514"/>
    </source>
</evidence>
<keyword evidence="4 14" id="KW-0240">DNA-directed RNA polymerase</keyword>
<dbReference type="GO" id="GO:0004722">
    <property type="term" value="F:protein serine/threonine phosphatase activity"/>
    <property type="evidence" value="ECO:0007669"/>
    <property type="project" value="UniProtKB-EC"/>
</dbReference>
<evidence type="ECO:0000256" key="12">
    <source>
        <dbReference type="ARBA" id="ARBA00047761"/>
    </source>
</evidence>
<name>A0A835RR97_VANPL</name>